<sequence length="55" mass="6106">MQRVVPLVNLYKLIWNIVRSVMEGSTAAFLRLLTLFVATVIAALVVVSVLHLRLG</sequence>
<name>A0A4V3CZ11_LABRH</name>
<organism evidence="2 3">
    <name type="scientific">Labedaea rhizosphaerae</name>
    <dbReference type="NCBI Taxonomy" id="598644"/>
    <lineage>
        <taxon>Bacteria</taxon>
        <taxon>Bacillati</taxon>
        <taxon>Actinomycetota</taxon>
        <taxon>Actinomycetes</taxon>
        <taxon>Pseudonocardiales</taxon>
        <taxon>Pseudonocardiaceae</taxon>
        <taxon>Labedaea</taxon>
    </lineage>
</organism>
<accession>A0A4V3CZ11</accession>
<dbReference type="Proteomes" id="UP000295444">
    <property type="component" value="Unassembled WGS sequence"/>
</dbReference>
<gene>
    <name evidence="2" type="ORF">EV186_104211</name>
</gene>
<keyword evidence="1" id="KW-0812">Transmembrane</keyword>
<evidence type="ECO:0000313" key="2">
    <source>
        <dbReference type="EMBL" id="TDP96228.1"/>
    </source>
</evidence>
<keyword evidence="3" id="KW-1185">Reference proteome</keyword>
<feature type="transmembrane region" description="Helical" evidence="1">
    <location>
        <begin position="28"/>
        <end position="52"/>
    </location>
</feature>
<proteinExistence type="predicted"/>
<keyword evidence="1" id="KW-0472">Membrane</keyword>
<evidence type="ECO:0000256" key="1">
    <source>
        <dbReference type="SAM" id="Phobius"/>
    </source>
</evidence>
<keyword evidence="1" id="KW-1133">Transmembrane helix</keyword>
<dbReference type="EMBL" id="SNXZ01000004">
    <property type="protein sequence ID" value="TDP96228.1"/>
    <property type="molecule type" value="Genomic_DNA"/>
</dbReference>
<evidence type="ECO:0000313" key="3">
    <source>
        <dbReference type="Proteomes" id="UP000295444"/>
    </source>
</evidence>
<comment type="caution">
    <text evidence="2">The sequence shown here is derived from an EMBL/GenBank/DDBJ whole genome shotgun (WGS) entry which is preliminary data.</text>
</comment>
<reference evidence="2 3" key="1">
    <citation type="submission" date="2019-03" db="EMBL/GenBank/DDBJ databases">
        <title>Genomic Encyclopedia of Type Strains, Phase IV (KMG-IV): sequencing the most valuable type-strain genomes for metagenomic binning, comparative biology and taxonomic classification.</title>
        <authorList>
            <person name="Goeker M."/>
        </authorList>
    </citation>
    <scope>NUCLEOTIDE SEQUENCE [LARGE SCALE GENOMIC DNA]</scope>
    <source>
        <strain evidence="2 3">DSM 45361</strain>
    </source>
</reference>
<protein>
    <submittedName>
        <fullName evidence="2">Uncharacterized protein</fullName>
    </submittedName>
</protein>
<dbReference type="AlphaFoldDB" id="A0A4V3CZ11"/>